<name>A0A0E9XJB6_ANGAN</name>
<comment type="similarity">
    <text evidence="1">Belongs to the SS18 family.</text>
</comment>
<evidence type="ECO:0000259" key="2">
    <source>
        <dbReference type="Pfam" id="PF05030"/>
    </source>
</evidence>
<organism evidence="3">
    <name type="scientific">Anguilla anguilla</name>
    <name type="common">European freshwater eel</name>
    <name type="synonym">Muraena anguilla</name>
    <dbReference type="NCBI Taxonomy" id="7936"/>
    <lineage>
        <taxon>Eukaryota</taxon>
        <taxon>Metazoa</taxon>
        <taxon>Chordata</taxon>
        <taxon>Craniata</taxon>
        <taxon>Vertebrata</taxon>
        <taxon>Euteleostomi</taxon>
        <taxon>Actinopterygii</taxon>
        <taxon>Neopterygii</taxon>
        <taxon>Teleostei</taxon>
        <taxon>Anguilliformes</taxon>
        <taxon>Anguillidae</taxon>
        <taxon>Anguilla</taxon>
    </lineage>
</organism>
<dbReference type="EMBL" id="GBXM01006036">
    <property type="protein sequence ID" value="JAI02542.1"/>
    <property type="molecule type" value="Transcribed_RNA"/>
</dbReference>
<evidence type="ECO:0000256" key="1">
    <source>
        <dbReference type="ARBA" id="ARBA00007945"/>
    </source>
</evidence>
<protein>
    <recommendedName>
        <fullName evidence="2">SS18 N-terminal domain-containing protein</fullName>
    </recommendedName>
</protein>
<feature type="domain" description="SS18 N-terminal" evidence="2">
    <location>
        <begin position="2"/>
        <end position="25"/>
    </location>
</feature>
<sequence>MSRYQQILHRNIVYLGTIADASPNVPSTLTVSFIFSFT</sequence>
<accession>A0A0E9XJB6</accession>
<reference evidence="3" key="1">
    <citation type="submission" date="2014-11" db="EMBL/GenBank/DDBJ databases">
        <authorList>
            <person name="Amaro Gonzalez C."/>
        </authorList>
    </citation>
    <scope>NUCLEOTIDE SEQUENCE</scope>
</reference>
<dbReference type="InterPro" id="IPR007726">
    <property type="entry name" value="SS18_N"/>
</dbReference>
<proteinExistence type="inferred from homology"/>
<dbReference type="Pfam" id="PF05030">
    <property type="entry name" value="SSXT"/>
    <property type="match status" value="1"/>
</dbReference>
<evidence type="ECO:0000313" key="3">
    <source>
        <dbReference type="EMBL" id="JAI02542.1"/>
    </source>
</evidence>
<reference evidence="3" key="2">
    <citation type="journal article" date="2015" name="Fish Shellfish Immunol.">
        <title>Early steps in the European eel (Anguilla anguilla)-Vibrio vulnificus interaction in the gills: Role of the RtxA13 toxin.</title>
        <authorList>
            <person name="Callol A."/>
            <person name="Pajuelo D."/>
            <person name="Ebbesson L."/>
            <person name="Teles M."/>
            <person name="MacKenzie S."/>
            <person name="Amaro C."/>
        </authorList>
    </citation>
    <scope>NUCLEOTIDE SEQUENCE</scope>
</reference>
<dbReference type="AlphaFoldDB" id="A0A0E9XJB6"/>